<evidence type="ECO:0000313" key="2">
    <source>
        <dbReference type="EMBL" id="KAK4442826.1"/>
    </source>
</evidence>
<evidence type="ECO:0000259" key="1">
    <source>
        <dbReference type="Pfam" id="PF06985"/>
    </source>
</evidence>
<dbReference type="InterPro" id="IPR010730">
    <property type="entry name" value="HET"/>
</dbReference>
<dbReference type="AlphaFoldDB" id="A0AAV9G1Q1"/>
<name>A0AAV9G1Q1_9PEZI</name>
<organism evidence="2 3">
    <name type="scientific">Podospora aff. communis PSN243</name>
    <dbReference type="NCBI Taxonomy" id="3040156"/>
    <lineage>
        <taxon>Eukaryota</taxon>
        <taxon>Fungi</taxon>
        <taxon>Dikarya</taxon>
        <taxon>Ascomycota</taxon>
        <taxon>Pezizomycotina</taxon>
        <taxon>Sordariomycetes</taxon>
        <taxon>Sordariomycetidae</taxon>
        <taxon>Sordariales</taxon>
        <taxon>Podosporaceae</taxon>
        <taxon>Podospora</taxon>
    </lineage>
</organism>
<comment type="caution">
    <text evidence="2">The sequence shown here is derived from an EMBL/GenBank/DDBJ whole genome shotgun (WGS) entry which is preliminary data.</text>
</comment>
<dbReference type="Pfam" id="PF26639">
    <property type="entry name" value="Het-6_barrel"/>
    <property type="match status" value="1"/>
</dbReference>
<dbReference type="PANTHER" id="PTHR24148">
    <property type="entry name" value="ANKYRIN REPEAT DOMAIN-CONTAINING PROTEIN 39 HOMOLOG-RELATED"/>
    <property type="match status" value="1"/>
</dbReference>
<reference evidence="2" key="2">
    <citation type="submission" date="2023-05" db="EMBL/GenBank/DDBJ databases">
        <authorList>
            <consortium name="Lawrence Berkeley National Laboratory"/>
            <person name="Steindorff A."/>
            <person name="Hensen N."/>
            <person name="Bonometti L."/>
            <person name="Westerberg I."/>
            <person name="Brannstrom I.O."/>
            <person name="Guillou S."/>
            <person name="Cros-Aarteil S."/>
            <person name="Calhoun S."/>
            <person name="Haridas S."/>
            <person name="Kuo A."/>
            <person name="Mondo S."/>
            <person name="Pangilinan J."/>
            <person name="Riley R."/>
            <person name="Labutti K."/>
            <person name="Andreopoulos B."/>
            <person name="Lipzen A."/>
            <person name="Chen C."/>
            <person name="Yanf M."/>
            <person name="Daum C."/>
            <person name="Ng V."/>
            <person name="Clum A."/>
            <person name="Ohm R."/>
            <person name="Martin F."/>
            <person name="Silar P."/>
            <person name="Natvig D."/>
            <person name="Lalanne C."/>
            <person name="Gautier V."/>
            <person name="Ament-Velasquez S.L."/>
            <person name="Kruys A."/>
            <person name="Hutchinson M.I."/>
            <person name="Powell A.J."/>
            <person name="Barry K."/>
            <person name="Miller A.N."/>
            <person name="Grigoriev I.V."/>
            <person name="Debuchy R."/>
            <person name="Gladieux P."/>
            <person name="Thoren M.H."/>
            <person name="Johannesson H."/>
        </authorList>
    </citation>
    <scope>NUCLEOTIDE SEQUENCE</scope>
    <source>
        <strain evidence="2">PSN243</strain>
    </source>
</reference>
<dbReference type="Pfam" id="PF06985">
    <property type="entry name" value="HET"/>
    <property type="match status" value="1"/>
</dbReference>
<accession>A0AAV9G1Q1</accession>
<reference evidence="2" key="1">
    <citation type="journal article" date="2023" name="Mol. Phylogenet. Evol.">
        <title>Genome-scale phylogeny and comparative genomics of the fungal order Sordariales.</title>
        <authorList>
            <person name="Hensen N."/>
            <person name="Bonometti L."/>
            <person name="Westerberg I."/>
            <person name="Brannstrom I.O."/>
            <person name="Guillou S."/>
            <person name="Cros-Aarteil S."/>
            <person name="Calhoun S."/>
            <person name="Haridas S."/>
            <person name="Kuo A."/>
            <person name="Mondo S."/>
            <person name="Pangilinan J."/>
            <person name="Riley R."/>
            <person name="LaButti K."/>
            <person name="Andreopoulos B."/>
            <person name="Lipzen A."/>
            <person name="Chen C."/>
            <person name="Yan M."/>
            <person name="Daum C."/>
            <person name="Ng V."/>
            <person name="Clum A."/>
            <person name="Steindorff A."/>
            <person name="Ohm R.A."/>
            <person name="Martin F."/>
            <person name="Silar P."/>
            <person name="Natvig D.O."/>
            <person name="Lalanne C."/>
            <person name="Gautier V."/>
            <person name="Ament-Velasquez S.L."/>
            <person name="Kruys A."/>
            <person name="Hutchinson M.I."/>
            <person name="Powell A.J."/>
            <person name="Barry K."/>
            <person name="Miller A.N."/>
            <person name="Grigoriev I.V."/>
            <person name="Debuchy R."/>
            <person name="Gladieux P."/>
            <person name="Hiltunen Thoren M."/>
            <person name="Johannesson H."/>
        </authorList>
    </citation>
    <scope>NUCLEOTIDE SEQUENCE</scope>
    <source>
        <strain evidence="2">PSN243</strain>
    </source>
</reference>
<proteinExistence type="predicted"/>
<protein>
    <submittedName>
        <fullName evidence="2">Heterokaryon incompatibility protein-domain-containing protein</fullName>
    </submittedName>
</protein>
<gene>
    <name evidence="2" type="ORF">QBC34DRAFT_479545</name>
</gene>
<evidence type="ECO:0000313" key="3">
    <source>
        <dbReference type="Proteomes" id="UP001321760"/>
    </source>
</evidence>
<dbReference type="EMBL" id="MU866006">
    <property type="protein sequence ID" value="KAK4442826.1"/>
    <property type="molecule type" value="Genomic_DNA"/>
</dbReference>
<dbReference type="InterPro" id="IPR052895">
    <property type="entry name" value="HetReg/Transcr_Mod"/>
</dbReference>
<dbReference type="PANTHER" id="PTHR24148:SF73">
    <property type="entry name" value="HET DOMAIN PROTEIN (AFU_ORTHOLOGUE AFUA_8G01020)"/>
    <property type="match status" value="1"/>
</dbReference>
<keyword evidence="3" id="KW-1185">Reference proteome</keyword>
<dbReference type="Proteomes" id="UP001321760">
    <property type="component" value="Unassembled WGS sequence"/>
</dbReference>
<sequence length="570" mass="63571">METSTSTVVYQPLERKFDIRLLNLEPGHFDAPIQCTLQHANLNQNPAYMALSYVWGDPAIVCNGANLRVRVNLRNALRRLRKSEGPVVVWADALCINQADIAERSSQVRIMADIYKKASQVVVGRTPTTRSRPFGSFAKYPTSSKPNLNILAEAGPLLVSASKWKALSFRRHLWYALMAGASWPSPWNLELLHLLRCTARSLATEPLDKLFALYGLADDINGPDGQPLLKADYTMTLQDALVSVMGFFISKGRGFTALGYAGLRVRDGMTDALPSWIPDWSIPVVNPLDIGVGDPKRKTNRYSPVRLKATQGPHYDHPRVPSARSPSILMGRYRCPPGNAVQTRWKTVDDAFWRTLIANQGKDDRTPGPEFRHYSIAWWFQNRLADLKAEDLGRTATSPHLSDEERAKYYREAMQRVRDSQLPALDRTVPTLRDDPFVVEYFVMLRRPSARNELQHGHYLPSIGMTITNRSFIVTEDGSMGLAPGMTRVGDVVVIIAGANTPFVLRPVAEDTRRFQMVGEAYVHGVMNGEAVKVDHKVNGGAAVRVLGSKATNQRHLGKQFDGNSALDGW</sequence>
<feature type="domain" description="Heterokaryon incompatibility" evidence="1">
    <location>
        <begin position="48"/>
        <end position="132"/>
    </location>
</feature>